<gene>
    <name evidence="2" type="ORF">Enr8_28290</name>
</gene>
<dbReference type="Pfam" id="PF14300">
    <property type="entry name" value="DMP19"/>
    <property type="match status" value="1"/>
</dbReference>
<evidence type="ECO:0000313" key="2">
    <source>
        <dbReference type="EMBL" id="TWT33011.1"/>
    </source>
</evidence>
<accession>A0A5C5V3Q1</accession>
<dbReference type="EMBL" id="SJPF01000003">
    <property type="protein sequence ID" value="TWT33011.1"/>
    <property type="molecule type" value="Genomic_DNA"/>
</dbReference>
<reference evidence="2 3" key="1">
    <citation type="submission" date="2019-02" db="EMBL/GenBank/DDBJ databases">
        <title>Deep-cultivation of Planctomycetes and their phenomic and genomic characterization uncovers novel biology.</title>
        <authorList>
            <person name="Wiegand S."/>
            <person name="Jogler M."/>
            <person name="Boedeker C."/>
            <person name="Pinto D."/>
            <person name="Vollmers J."/>
            <person name="Rivas-Marin E."/>
            <person name="Kohn T."/>
            <person name="Peeters S.H."/>
            <person name="Heuer A."/>
            <person name="Rast P."/>
            <person name="Oberbeckmann S."/>
            <person name="Bunk B."/>
            <person name="Jeske O."/>
            <person name="Meyerdierks A."/>
            <person name="Storesund J.E."/>
            <person name="Kallscheuer N."/>
            <person name="Luecker S."/>
            <person name="Lage O.M."/>
            <person name="Pohl T."/>
            <person name="Merkel B.J."/>
            <person name="Hornburger P."/>
            <person name="Mueller R.-W."/>
            <person name="Bruemmer F."/>
            <person name="Labrenz M."/>
            <person name="Spormann A.M."/>
            <person name="Op Den Camp H."/>
            <person name="Overmann J."/>
            <person name="Amann R."/>
            <person name="Jetten M.S.M."/>
            <person name="Mascher T."/>
            <person name="Medema M.H."/>
            <person name="Devos D.P."/>
            <person name="Kaster A.-K."/>
            <person name="Ovreas L."/>
            <person name="Rohde M."/>
            <person name="Galperin M.Y."/>
            <person name="Jogler C."/>
        </authorList>
    </citation>
    <scope>NUCLEOTIDE SEQUENCE [LARGE SCALE GENOMIC DNA]</scope>
    <source>
        <strain evidence="2 3">Enr8</strain>
    </source>
</reference>
<dbReference type="RefSeq" id="WP_146432470.1">
    <property type="nucleotide sequence ID" value="NZ_SJPF01000003.1"/>
</dbReference>
<evidence type="ECO:0000313" key="3">
    <source>
        <dbReference type="Proteomes" id="UP000318878"/>
    </source>
</evidence>
<protein>
    <recommendedName>
        <fullName evidence="1">DNA mimic protein DMP19 C-terminal domain-containing protein</fullName>
    </recommendedName>
</protein>
<comment type="caution">
    <text evidence="2">The sequence shown here is derived from an EMBL/GenBank/DDBJ whole genome shotgun (WGS) entry which is preliminary data.</text>
</comment>
<dbReference type="OrthoDB" id="9255678at2"/>
<organism evidence="2 3">
    <name type="scientific">Blastopirellula retiformator</name>
    <dbReference type="NCBI Taxonomy" id="2527970"/>
    <lineage>
        <taxon>Bacteria</taxon>
        <taxon>Pseudomonadati</taxon>
        <taxon>Planctomycetota</taxon>
        <taxon>Planctomycetia</taxon>
        <taxon>Pirellulales</taxon>
        <taxon>Pirellulaceae</taxon>
        <taxon>Blastopirellula</taxon>
    </lineage>
</organism>
<name>A0A5C5V3Q1_9BACT</name>
<keyword evidence="3" id="KW-1185">Reference proteome</keyword>
<dbReference type="Proteomes" id="UP000318878">
    <property type="component" value="Unassembled WGS sequence"/>
</dbReference>
<dbReference type="AlphaFoldDB" id="A0A5C5V3Q1"/>
<dbReference type="InterPro" id="IPR025402">
    <property type="entry name" value="DMP19_C"/>
</dbReference>
<proteinExistence type="predicted"/>
<feature type="domain" description="DNA mimic protein DMP19 C-terminal" evidence="1">
    <location>
        <begin position="28"/>
        <end position="149"/>
    </location>
</feature>
<evidence type="ECO:0000259" key="1">
    <source>
        <dbReference type="Pfam" id="PF14300"/>
    </source>
</evidence>
<sequence>MNDEALLEQVSDTAFKMLKKVDNDPTQIEEPYRTVAIIYAAQGVIDNGGLIYFFESDWPGQPPYSLFADAYQRIGRVEAAAALREAAESFGITEPEKHREQRQAYMDRFLGEDEDDEEFEEVSEGIPWNDCICGDEQVWTDLAAWVRKNPAP</sequence>
<dbReference type="Gene3D" id="1.20.1420.60">
    <property type="match status" value="1"/>
</dbReference>